<evidence type="ECO:0000259" key="1">
    <source>
        <dbReference type="Pfam" id="PF24100"/>
    </source>
</evidence>
<evidence type="ECO:0000313" key="2">
    <source>
        <dbReference type="Proteomes" id="UP000046392"/>
    </source>
</evidence>
<name>A0A0N5B5R7_STREA</name>
<organism evidence="2 3">
    <name type="scientific">Strongyloides papillosus</name>
    <name type="common">Intestinal threadworm</name>
    <dbReference type="NCBI Taxonomy" id="174720"/>
    <lineage>
        <taxon>Eukaryota</taxon>
        <taxon>Metazoa</taxon>
        <taxon>Ecdysozoa</taxon>
        <taxon>Nematoda</taxon>
        <taxon>Chromadorea</taxon>
        <taxon>Rhabditida</taxon>
        <taxon>Tylenchina</taxon>
        <taxon>Panagrolaimomorpha</taxon>
        <taxon>Strongyloidoidea</taxon>
        <taxon>Strongyloididae</taxon>
        <taxon>Strongyloides</taxon>
    </lineage>
</organism>
<accession>A0A0N5B5R7</accession>
<dbReference type="InterPro" id="IPR055805">
    <property type="entry name" value="DUF7381"/>
</dbReference>
<feature type="domain" description="DUF7381" evidence="1">
    <location>
        <begin position="1"/>
        <end position="85"/>
    </location>
</feature>
<proteinExistence type="predicted"/>
<evidence type="ECO:0000313" key="3">
    <source>
        <dbReference type="WBParaSite" id="SPAL_0000141300.1"/>
    </source>
</evidence>
<keyword evidence="2" id="KW-1185">Reference proteome</keyword>
<dbReference type="SUPFAM" id="SSF55797">
    <property type="entry name" value="PR-1-like"/>
    <property type="match status" value="1"/>
</dbReference>
<protein>
    <submittedName>
        <fullName evidence="3">SCP domain-containing protein</fullName>
    </submittedName>
</protein>
<dbReference type="AlphaFoldDB" id="A0A0N5B5R7"/>
<dbReference type="WBParaSite" id="SPAL_0000141300.1">
    <property type="protein sequence ID" value="SPAL_0000141300.1"/>
    <property type="gene ID" value="SPAL_0000141300"/>
</dbReference>
<reference evidence="3" key="1">
    <citation type="submission" date="2017-02" db="UniProtKB">
        <authorList>
            <consortium name="WormBaseParasite"/>
        </authorList>
    </citation>
    <scope>IDENTIFICATION</scope>
</reference>
<sequence length="272" mass="32034">MVNFMLKEKFPEGAENICIYNVGYRQGRKIIKNYNENCKSVLRYIYPHYSDIEYNVTYPHSYRKDVYTCGSDVAYKFQAILDYAVKKNCFIRLKQRGIKPTPPPLIICVYTLNGKKCQLKDPSISGYWKRIWSDCNIDCYFSLNYAIARIKYLMEINYYRKTLRKEPLLLSKKLNILATRRVESIALGKWFTPDLRKDYHDMVAYASNGYAIYLLKILFDNAYNNKHISKRQSLKNKDFMLLMSSSFKYVGFGFSKISDNVYVCIKVSKNEA</sequence>
<dbReference type="Pfam" id="PF24100">
    <property type="entry name" value="DUF7381"/>
    <property type="match status" value="1"/>
</dbReference>
<dbReference type="InterPro" id="IPR035940">
    <property type="entry name" value="CAP_sf"/>
</dbReference>
<dbReference type="Proteomes" id="UP000046392">
    <property type="component" value="Unplaced"/>
</dbReference>